<dbReference type="Gene3D" id="3.40.50.720">
    <property type="entry name" value="NAD(P)-binding Rossmann-like Domain"/>
    <property type="match status" value="1"/>
</dbReference>
<evidence type="ECO:0000313" key="6">
    <source>
        <dbReference type="EMBL" id="KAF4512794.1"/>
    </source>
</evidence>
<keyword evidence="2" id="KW-0597">Phosphoprotein</keyword>
<feature type="region of interest" description="Disordered" evidence="4">
    <location>
        <begin position="274"/>
        <end position="325"/>
    </location>
</feature>
<dbReference type="InterPro" id="IPR036736">
    <property type="entry name" value="ACP-like_sf"/>
</dbReference>
<dbReference type="InterPro" id="IPR013120">
    <property type="entry name" value="FAR_NAD-bd"/>
</dbReference>
<evidence type="ECO:0000313" key="7">
    <source>
        <dbReference type="Proteomes" id="UP000557566"/>
    </source>
</evidence>
<dbReference type="PANTHER" id="PTHR44845">
    <property type="entry name" value="CARRIER DOMAIN-CONTAINING PROTEIN"/>
    <property type="match status" value="1"/>
</dbReference>
<feature type="domain" description="Carrier" evidence="5">
    <location>
        <begin position="78"/>
        <end position="156"/>
    </location>
</feature>
<dbReference type="OrthoDB" id="4918515at2759"/>
<dbReference type="InterPro" id="IPR042104">
    <property type="entry name" value="PKS_dehydratase_sf"/>
</dbReference>
<feature type="compositionally biased region" description="Low complexity" evidence="4">
    <location>
        <begin position="162"/>
        <end position="174"/>
    </location>
</feature>
<dbReference type="PANTHER" id="PTHR44845:SF1">
    <property type="entry name" value="L-2-AMINOADIPATE REDUCTASE"/>
    <property type="match status" value="1"/>
</dbReference>
<dbReference type="Proteomes" id="UP000557566">
    <property type="component" value="Unassembled WGS sequence"/>
</dbReference>
<dbReference type="Gene3D" id="3.10.129.110">
    <property type="entry name" value="Polyketide synthase dehydratase"/>
    <property type="match status" value="1"/>
</dbReference>
<feature type="region of interest" description="Disordered" evidence="4">
    <location>
        <begin position="160"/>
        <end position="193"/>
    </location>
</feature>
<evidence type="ECO:0000256" key="2">
    <source>
        <dbReference type="ARBA" id="ARBA00022553"/>
    </source>
</evidence>
<sequence length="481" mass="50293">MEEGADKLWHGDVVILDGDRVVAFFGQIAIQGVPRRILKVILSIESGNKTQKQQPAPKQHPTKQHPTLPASVGAPKTESHASRLAQALQIIAEESGIAVGDLTDGTVFGDVDIDSLLGLTISARFKEELDMDLDFNALFYEYPTVGDLKAFLGASRSGTAVSSPKSSNTGSSTPLSAATPLSSGTAATTPTTDEFGAKVDFGRALAIVSEESGVAVEELTDDTNFADSGVDSLLSLVIVSRFRDELELDIQQESLFLECPTVADLKLLLLGGPSPVEPGPAPEVTPGTGPAPEVTPGTGPAPEVTPGTEPAPEVTPGNGPAPEVGRNAVKMDTDALAARKQAVDALVAKYTAGFSAPGVSPSAPMPSDDEKVVLVTGASGSLGGHLVYHLAQLPDVKKVVCLNRENRAEPKDRQLKAMRAKGIRFPEALQAKLVVLQTDSAKPLFGLPPAEYAGLAGSVTHLVHNAWPMAKRALAGFEPQF</sequence>
<dbReference type="SUPFAM" id="SSF51735">
    <property type="entry name" value="NAD(P)-binding Rossmann-fold domains"/>
    <property type="match status" value="1"/>
</dbReference>
<keyword evidence="1" id="KW-0596">Phosphopantetheine</keyword>
<proteinExistence type="predicted"/>
<dbReference type="InterPro" id="IPR036291">
    <property type="entry name" value="NAD(P)-bd_dom_sf"/>
</dbReference>
<feature type="domain" description="Carrier" evidence="5">
    <location>
        <begin position="198"/>
        <end position="273"/>
    </location>
</feature>
<dbReference type="Gene3D" id="1.10.1200.10">
    <property type="entry name" value="ACP-like"/>
    <property type="match status" value="2"/>
</dbReference>
<dbReference type="SUPFAM" id="SSF47336">
    <property type="entry name" value="ACP-like"/>
    <property type="match status" value="2"/>
</dbReference>
<name>A0A8H4V9F4_9HYPO</name>
<comment type="caution">
    <text evidence="6">The sequence shown here is derived from an EMBL/GenBank/DDBJ whole genome shotgun (WGS) entry which is preliminary data.</text>
</comment>
<keyword evidence="7" id="KW-1185">Reference proteome</keyword>
<dbReference type="SMART" id="SM00823">
    <property type="entry name" value="PKS_PP"/>
    <property type="match status" value="2"/>
</dbReference>
<dbReference type="InterPro" id="IPR020806">
    <property type="entry name" value="PKS_PP-bd"/>
</dbReference>
<dbReference type="InterPro" id="IPR009081">
    <property type="entry name" value="PP-bd_ACP"/>
</dbReference>
<evidence type="ECO:0000256" key="4">
    <source>
        <dbReference type="SAM" id="MobiDB-lite"/>
    </source>
</evidence>
<feature type="region of interest" description="Disordered" evidence="4">
    <location>
        <begin position="49"/>
        <end position="76"/>
    </location>
</feature>
<organism evidence="6 7">
    <name type="scientific">Ophiocordyceps sinensis</name>
    <dbReference type="NCBI Taxonomy" id="72228"/>
    <lineage>
        <taxon>Eukaryota</taxon>
        <taxon>Fungi</taxon>
        <taxon>Dikarya</taxon>
        <taxon>Ascomycota</taxon>
        <taxon>Pezizomycotina</taxon>
        <taxon>Sordariomycetes</taxon>
        <taxon>Hypocreomycetidae</taxon>
        <taxon>Hypocreales</taxon>
        <taxon>Ophiocordycipitaceae</taxon>
        <taxon>Ophiocordyceps</taxon>
    </lineage>
</organism>
<dbReference type="PROSITE" id="PS50075">
    <property type="entry name" value="CARRIER"/>
    <property type="match status" value="2"/>
</dbReference>
<keyword evidence="3" id="KW-0808">Transferase</keyword>
<dbReference type="GO" id="GO:0016740">
    <property type="term" value="F:transferase activity"/>
    <property type="evidence" value="ECO:0007669"/>
    <property type="project" value="UniProtKB-KW"/>
</dbReference>
<dbReference type="Pfam" id="PF00550">
    <property type="entry name" value="PP-binding"/>
    <property type="match status" value="2"/>
</dbReference>
<dbReference type="GO" id="GO:0031177">
    <property type="term" value="F:phosphopantetheine binding"/>
    <property type="evidence" value="ECO:0007669"/>
    <property type="project" value="InterPro"/>
</dbReference>
<dbReference type="Pfam" id="PF07993">
    <property type="entry name" value="NAD_binding_4"/>
    <property type="match status" value="1"/>
</dbReference>
<dbReference type="EMBL" id="JAAVMX010000001">
    <property type="protein sequence ID" value="KAF4512794.1"/>
    <property type="molecule type" value="Genomic_DNA"/>
</dbReference>
<evidence type="ECO:0000259" key="5">
    <source>
        <dbReference type="PROSITE" id="PS50075"/>
    </source>
</evidence>
<dbReference type="FunFam" id="1.10.1200.10:FF:000011">
    <property type="entry name" value="Sterigmatocystin biosynthesis polyketide synthase"/>
    <property type="match status" value="2"/>
</dbReference>
<accession>A0A8H4V9F4</accession>
<dbReference type="AlphaFoldDB" id="A0A8H4V9F4"/>
<gene>
    <name evidence="6" type="ORF">G6O67_000132</name>
</gene>
<protein>
    <recommendedName>
        <fullName evidence="5">Carrier domain-containing protein</fullName>
    </recommendedName>
</protein>
<evidence type="ECO:0000256" key="3">
    <source>
        <dbReference type="ARBA" id="ARBA00022679"/>
    </source>
</evidence>
<reference evidence="6 7" key="1">
    <citation type="journal article" date="2020" name="Genome Biol. Evol.">
        <title>A new high-quality draft genome assembly of the Chinese cordyceps Ophiocordyceps sinensis.</title>
        <authorList>
            <person name="Shu R."/>
            <person name="Zhang J."/>
            <person name="Meng Q."/>
            <person name="Zhang H."/>
            <person name="Zhou G."/>
            <person name="Li M."/>
            <person name="Wu P."/>
            <person name="Zhao Y."/>
            <person name="Chen C."/>
            <person name="Qin Q."/>
        </authorList>
    </citation>
    <scope>NUCLEOTIDE SEQUENCE [LARGE SCALE GENOMIC DNA]</scope>
    <source>
        <strain evidence="6 7">IOZ07</strain>
    </source>
</reference>
<feature type="compositionally biased region" description="Polar residues" evidence="4">
    <location>
        <begin position="175"/>
        <end position="192"/>
    </location>
</feature>
<evidence type="ECO:0000256" key="1">
    <source>
        <dbReference type="ARBA" id="ARBA00022450"/>
    </source>
</evidence>